<organism evidence="2 3">
    <name type="scientific">Colletotrichum musicola</name>
    <dbReference type="NCBI Taxonomy" id="2175873"/>
    <lineage>
        <taxon>Eukaryota</taxon>
        <taxon>Fungi</taxon>
        <taxon>Dikarya</taxon>
        <taxon>Ascomycota</taxon>
        <taxon>Pezizomycotina</taxon>
        <taxon>Sordariomycetes</taxon>
        <taxon>Hypocreomycetidae</taxon>
        <taxon>Glomerellales</taxon>
        <taxon>Glomerellaceae</taxon>
        <taxon>Colletotrichum</taxon>
        <taxon>Colletotrichum orchidearum species complex</taxon>
    </lineage>
</organism>
<proteinExistence type="predicted"/>
<feature type="compositionally biased region" description="Low complexity" evidence="1">
    <location>
        <begin position="1"/>
        <end position="20"/>
    </location>
</feature>
<dbReference type="Proteomes" id="UP000639643">
    <property type="component" value="Unassembled WGS sequence"/>
</dbReference>
<sequence>MSARRPSSPSPARRTAMSSPLTLHSLARAPTPRRSASLPPAARPTRTPFWDRATSRRPSPRRQARLWGS</sequence>
<feature type="non-terminal residue" evidence="2">
    <location>
        <position position="1"/>
    </location>
</feature>
<keyword evidence="3" id="KW-1185">Reference proteome</keyword>
<protein>
    <submittedName>
        <fullName evidence="2">Uncharacterized protein</fullName>
    </submittedName>
</protein>
<reference evidence="2" key="1">
    <citation type="journal article" date="2020" name="Phytopathology">
        <title>Genome Sequence Resources of Colletotrichum truncatum, C. plurivorum, C. musicola, and C. sojae: Four Species Pathogenic to Soybean (Glycine max).</title>
        <authorList>
            <person name="Rogerio F."/>
            <person name="Boufleur T.R."/>
            <person name="Ciampi-Guillardi M."/>
            <person name="Sukno S.A."/>
            <person name="Thon M.R."/>
            <person name="Massola Junior N.S."/>
            <person name="Baroncelli R."/>
        </authorList>
    </citation>
    <scope>NUCLEOTIDE SEQUENCE</scope>
    <source>
        <strain evidence="2">LFN0074</strain>
    </source>
</reference>
<evidence type="ECO:0000313" key="3">
    <source>
        <dbReference type="Proteomes" id="UP000639643"/>
    </source>
</evidence>
<accession>A0A8H6MPC6</accession>
<feature type="region of interest" description="Disordered" evidence="1">
    <location>
        <begin position="1"/>
        <end position="69"/>
    </location>
</feature>
<evidence type="ECO:0000256" key="1">
    <source>
        <dbReference type="SAM" id="MobiDB-lite"/>
    </source>
</evidence>
<feature type="compositionally biased region" description="Basic residues" evidence="1">
    <location>
        <begin position="58"/>
        <end position="69"/>
    </location>
</feature>
<gene>
    <name evidence="2" type="ORF">CMUS01_15120</name>
</gene>
<evidence type="ECO:0000313" key="2">
    <source>
        <dbReference type="EMBL" id="KAF6803345.1"/>
    </source>
</evidence>
<name>A0A8H6MPC6_9PEZI</name>
<comment type="caution">
    <text evidence="2">The sequence shown here is derived from an EMBL/GenBank/DDBJ whole genome shotgun (WGS) entry which is preliminary data.</text>
</comment>
<dbReference type="EMBL" id="WIGM01001205">
    <property type="protein sequence ID" value="KAF6803345.1"/>
    <property type="molecule type" value="Genomic_DNA"/>
</dbReference>
<dbReference type="AlphaFoldDB" id="A0A8H6MPC6"/>